<name>A0A0K6I440_9HYPH</name>
<proteinExistence type="predicted"/>
<gene>
    <name evidence="1" type="ORF">Ga0061067_108100</name>
</gene>
<dbReference type="AlphaFoldDB" id="A0A0K6I440"/>
<dbReference type="RefSeq" id="WP_055456133.1">
    <property type="nucleotide sequence ID" value="NZ_JBKBKM010000001.1"/>
</dbReference>
<organism evidence="1 2">
    <name type="scientific">Pannonibacter indicus</name>
    <dbReference type="NCBI Taxonomy" id="466044"/>
    <lineage>
        <taxon>Bacteria</taxon>
        <taxon>Pseudomonadati</taxon>
        <taxon>Pseudomonadota</taxon>
        <taxon>Alphaproteobacteria</taxon>
        <taxon>Hyphomicrobiales</taxon>
        <taxon>Stappiaceae</taxon>
        <taxon>Pannonibacter</taxon>
    </lineage>
</organism>
<dbReference type="EMBL" id="CYHE01000008">
    <property type="protein sequence ID" value="CUA97818.1"/>
    <property type="molecule type" value="Genomic_DNA"/>
</dbReference>
<protein>
    <submittedName>
        <fullName evidence="1">Uncharacterized protein</fullName>
    </submittedName>
</protein>
<evidence type="ECO:0000313" key="2">
    <source>
        <dbReference type="Proteomes" id="UP000183900"/>
    </source>
</evidence>
<dbReference type="Proteomes" id="UP000183900">
    <property type="component" value="Unassembled WGS sequence"/>
</dbReference>
<evidence type="ECO:0000313" key="1">
    <source>
        <dbReference type="EMBL" id="CUA97818.1"/>
    </source>
</evidence>
<keyword evidence="2" id="KW-1185">Reference proteome</keyword>
<reference evidence="2" key="1">
    <citation type="submission" date="2015-08" db="EMBL/GenBank/DDBJ databases">
        <authorList>
            <person name="Varghese N."/>
        </authorList>
    </citation>
    <scope>NUCLEOTIDE SEQUENCE [LARGE SCALE GENOMIC DNA]</scope>
    <source>
        <strain evidence="2">DSM 23407</strain>
    </source>
</reference>
<dbReference type="OrthoDB" id="7679032at2"/>
<sequence length="87" mass="9677">MDGQMDISITRFEVEDIARYLRATLNQASRIRSNAPAGSYLDTVLARTIEGLELELAQLKFLLAAPEFPVPAVQPSSAPMTRMRRAQ</sequence>
<accession>A0A0K6I440</accession>